<dbReference type="Gene3D" id="2.60.120.200">
    <property type="match status" value="1"/>
</dbReference>
<dbReference type="InterPro" id="IPR013783">
    <property type="entry name" value="Ig-like_fold"/>
</dbReference>
<comment type="caution">
    <text evidence="3">The sequence shown here is derived from an EMBL/GenBank/DDBJ whole genome shotgun (WGS) entry which is preliminary data.</text>
</comment>
<protein>
    <recommendedName>
        <fullName evidence="2">Fibronectin type-III domain-containing protein</fullName>
    </recommendedName>
</protein>
<reference evidence="3" key="1">
    <citation type="journal article" date="2014" name="Front. Microbiol.">
        <title>High frequency of phylogenetically diverse reductive dehalogenase-homologous genes in deep subseafloor sedimentary metagenomes.</title>
        <authorList>
            <person name="Kawai M."/>
            <person name="Futagami T."/>
            <person name="Toyoda A."/>
            <person name="Takaki Y."/>
            <person name="Nishi S."/>
            <person name="Hori S."/>
            <person name="Arai W."/>
            <person name="Tsubouchi T."/>
            <person name="Morono Y."/>
            <person name="Uchiyama I."/>
            <person name="Ito T."/>
            <person name="Fujiyama A."/>
            <person name="Inagaki F."/>
            <person name="Takami H."/>
        </authorList>
    </citation>
    <scope>NUCLEOTIDE SEQUENCE</scope>
    <source>
        <strain evidence="3">Expedition CK06-06</strain>
    </source>
</reference>
<proteinExistence type="predicted"/>
<dbReference type="SMART" id="SM00060">
    <property type="entry name" value="FN3"/>
    <property type="match status" value="1"/>
</dbReference>
<dbReference type="SUPFAM" id="SSF49265">
    <property type="entry name" value="Fibronectin type III"/>
    <property type="match status" value="2"/>
</dbReference>
<evidence type="ECO:0000259" key="2">
    <source>
        <dbReference type="PROSITE" id="PS50853"/>
    </source>
</evidence>
<feature type="domain" description="Fibronectin type-III" evidence="2">
    <location>
        <begin position="59"/>
        <end position="152"/>
    </location>
</feature>
<organism evidence="3">
    <name type="scientific">marine sediment metagenome</name>
    <dbReference type="NCBI Taxonomy" id="412755"/>
    <lineage>
        <taxon>unclassified sequences</taxon>
        <taxon>metagenomes</taxon>
        <taxon>ecological metagenomes</taxon>
    </lineage>
</organism>
<dbReference type="EMBL" id="BARS01032843">
    <property type="protein sequence ID" value="GAG19105.1"/>
    <property type="molecule type" value="Genomic_DNA"/>
</dbReference>
<evidence type="ECO:0000313" key="3">
    <source>
        <dbReference type="EMBL" id="GAG19105.1"/>
    </source>
</evidence>
<dbReference type="PROSITE" id="PS50853">
    <property type="entry name" value="FN3"/>
    <property type="match status" value="1"/>
</dbReference>
<dbReference type="InterPro" id="IPR003961">
    <property type="entry name" value="FN3_dom"/>
</dbReference>
<gene>
    <name evidence="3" type="ORF">S01H1_50934</name>
</gene>
<dbReference type="InterPro" id="IPR013320">
    <property type="entry name" value="ConA-like_dom_sf"/>
</dbReference>
<evidence type="ECO:0000256" key="1">
    <source>
        <dbReference type="SAM" id="MobiDB-lite"/>
    </source>
</evidence>
<feature type="compositionally biased region" description="Low complexity" evidence="1">
    <location>
        <begin position="170"/>
        <end position="188"/>
    </location>
</feature>
<dbReference type="SUPFAM" id="SSF49899">
    <property type="entry name" value="Concanavalin A-like lectins/glucanases"/>
    <property type="match status" value="1"/>
</dbReference>
<dbReference type="Gene3D" id="2.60.40.10">
    <property type="entry name" value="Immunoglobulins"/>
    <property type="match status" value="2"/>
</dbReference>
<feature type="non-terminal residue" evidence="3">
    <location>
        <position position="260"/>
    </location>
</feature>
<name>X0VLI6_9ZZZZ</name>
<feature type="region of interest" description="Disordered" evidence="1">
    <location>
        <begin position="1"/>
        <end position="20"/>
    </location>
</feature>
<sequence length="260" mass="27726">PGHNSGWQMNSTYQDTGLQPNTQYTYRAKARDKSQNYNETAWSGALSATTDFADTTPPTPDPLTWAAVPHSTGTSSISMTATTASDPAGVKYYFECTAGPGHNSAWRTTTTYNDTGLDPNTQYTYRVRARDLSANQNQTAWSAPQSATTDPLGGVTEGLLAHWKFDEGNGTSVSDSSGNGNTGTLSGSPQWVTGRIGGAIGLDGDDDYMDGFSVNLDGVWSITVWAKPLAQPEFQGLLGGPSGSTYIQLQSNRLHYDASN</sequence>
<dbReference type="AlphaFoldDB" id="X0VLI6"/>
<dbReference type="CDD" id="cd00063">
    <property type="entry name" value="FN3"/>
    <property type="match status" value="1"/>
</dbReference>
<dbReference type="InterPro" id="IPR036116">
    <property type="entry name" value="FN3_sf"/>
</dbReference>
<accession>X0VLI6</accession>
<feature type="region of interest" description="Disordered" evidence="1">
    <location>
        <begin position="170"/>
        <end position="190"/>
    </location>
</feature>
<feature type="non-terminal residue" evidence="3">
    <location>
        <position position="1"/>
    </location>
</feature>